<dbReference type="InterPro" id="IPR027482">
    <property type="entry name" value="Sec1-like_dom2"/>
</dbReference>
<gene>
    <name evidence="2" type="ORF">F2Q68_00045416</name>
    <name evidence="1" type="ORF">F2Q70_00044470</name>
</gene>
<dbReference type="Gene3D" id="3.40.50.1910">
    <property type="match status" value="1"/>
</dbReference>
<sequence>MVGGTTHEESRSVALQNATNSGIRFILGGTAVLNSKRCLMDLEEAQRISRSGSHMV</sequence>
<evidence type="ECO:0000313" key="2">
    <source>
        <dbReference type="EMBL" id="KAF2607861.1"/>
    </source>
</evidence>
<organism evidence="1">
    <name type="scientific">Brassica cretica</name>
    <name type="common">Mustard</name>
    <dbReference type="NCBI Taxonomy" id="69181"/>
    <lineage>
        <taxon>Eukaryota</taxon>
        <taxon>Viridiplantae</taxon>
        <taxon>Streptophyta</taxon>
        <taxon>Embryophyta</taxon>
        <taxon>Tracheophyta</taxon>
        <taxon>Spermatophyta</taxon>
        <taxon>Magnoliopsida</taxon>
        <taxon>eudicotyledons</taxon>
        <taxon>Gunneridae</taxon>
        <taxon>Pentapetalae</taxon>
        <taxon>rosids</taxon>
        <taxon>malvids</taxon>
        <taxon>Brassicales</taxon>
        <taxon>Brassicaceae</taxon>
        <taxon>Brassiceae</taxon>
        <taxon>Brassica</taxon>
    </lineage>
</organism>
<proteinExistence type="predicted"/>
<dbReference type="EMBL" id="QGKW02000276">
    <property type="protein sequence ID" value="KAF2607861.1"/>
    <property type="molecule type" value="Genomic_DNA"/>
</dbReference>
<dbReference type="SUPFAM" id="SSF56815">
    <property type="entry name" value="Sec1/munc18-like (SM) proteins"/>
    <property type="match status" value="1"/>
</dbReference>
<dbReference type="Proteomes" id="UP000712281">
    <property type="component" value="Unassembled WGS sequence"/>
</dbReference>
<evidence type="ECO:0000313" key="1">
    <source>
        <dbReference type="EMBL" id="KAF2593158.1"/>
    </source>
</evidence>
<reference evidence="1" key="1">
    <citation type="submission" date="2019-12" db="EMBL/GenBank/DDBJ databases">
        <title>Genome sequencing and annotation of Brassica cretica.</title>
        <authorList>
            <person name="Studholme D.J."/>
            <person name="Sarris P.F."/>
        </authorList>
    </citation>
    <scope>NUCLEOTIDE SEQUENCE</scope>
    <source>
        <strain evidence="2">PFS-001/15</strain>
        <strain evidence="1">PFS-102/07</strain>
        <tissue evidence="1">Leaf</tissue>
    </source>
</reference>
<dbReference type="InterPro" id="IPR036045">
    <property type="entry name" value="Sec1-like_sf"/>
</dbReference>
<name>A0A8S9KI11_BRACR</name>
<accession>A0A8S9KI11</accession>
<protein>
    <submittedName>
        <fullName evidence="1">Uncharacterized protein</fullName>
    </submittedName>
</protein>
<dbReference type="SMR" id="A0A8S9KI11"/>
<dbReference type="AlphaFoldDB" id="A0A8S9KI11"/>
<comment type="caution">
    <text evidence="1">The sequence shown here is derived from an EMBL/GenBank/DDBJ whole genome shotgun (WGS) entry which is preliminary data.</text>
</comment>
<dbReference type="EMBL" id="QGKY02000164">
    <property type="protein sequence ID" value="KAF2593158.1"/>
    <property type="molecule type" value="Genomic_DNA"/>
</dbReference>